<dbReference type="Proteomes" id="UP001432046">
    <property type="component" value="Chromosome"/>
</dbReference>
<feature type="signal peptide" evidence="1">
    <location>
        <begin position="1"/>
        <end position="20"/>
    </location>
</feature>
<feature type="chain" id="PRO_5037754302" description="Rap1a immunity protein domain-containing protein" evidence="1">
    <location>
        <begin position="21"/>
        <end position="119"/>
    </location>
</feature>
<reference evidence="3" key="3">
    <citation type="submission" date="2024-03" db="EMBL/GenBank/DDBJ databases">
        <authorList>
            <person name="Bromfield E.S.P."/>
            <person name="Cloutier S."/>
        </authorList>
    </citation>
    <scope>NUCLEOTIDE SEQUENCE</scope>
    <source>
        <strain evidence="3">5S5</strain>
    </source>
</reference>
<sequence length="119" mass="13154">MNKWILSACFLALTAAPVAAADVRLESYRNPANENFRIFNHMYLDGARGGMMASNAWLKRHGGQMLFCMPDNLALSTEQTEEIMLKSADKRAAKGDMAVASLLLWGLQDTFPCEKPASQ</sequence>
<accession>A0A973VXA1</accession>
<name>A0A973VXA1_9BRAD</name>
<reference evidence="2" key="1">
    <citation type="submission" date="2020-06" db="EMBL/GenBank/DDBJ databases">
        <title>Whole Genome Sequence of Bradyrhizobium sp. Strain 1S1.</title>
        <authorList>
            <person name="Bromfield E.S.P."/>
            <person name="Cloutier S."/>
        </authorList>
    </citation>
    <scope>NUCLEOTIDE SEQUENCE [LARGE SCALE GENOMIC DNA]</scope>
    <source>
        <strain evidence="2">1S1</strain>
    </source>
</reference>
<organism evidence="2">
    <name type="scientific">Bradyrhizobium septentrionale</name>
    <dbReference type="NCBI Taxonomy" id="1404411"/>
    <lineage>
        <taxon>Bacteria</taxon>
        <taxon>Pseudomonadati</taxon>
        <taxon>Pseudomonadota</taxon>
        <taxon>Alphaproteobacteria</taxon>
        <taxon>Hyphomicrobiales</taxon>
        <taxon>Nitrobacteraceae</taxon>
        <taxon>Bradyrhizobium</taxon>
    </lineage>
</organism>
<dbReference type="EMBL" id="JAAOLE020000001">
    <property type="protein sequence ID" value="NVI43254.1"/>
    <property type="molecule type" value="Genomic_DNA"/>
</dbReference>
<evidence type="ECO:0000313" key="2">
    <source>
        <dbReference type="EMBL" id="NVI43254.1"/>
    </source>
</evidence>
<dbReference type="RefSeq" id="WP_166209055.1">
    <property type="nucleotide sequence ID" value="NZ_CP088285.1"/>
</dbReference>
<gene>
    <name evidence="2" type="ORF">HAP48_009420</name>
    <name evidence="3" type="ORF">WDK88_10485</name>
</gene>
<dbReference type="AlphaFoldDB" id="A0A973VXA1"/>
<reference evidence="3" key="2">
    <citation type="journal article" date="2021" name="Int. J. Syst. Evol. Microbiol.">
        <title>Bradyrhizobium septentrionale sp. nov. (sv. septentrionale) and Bradyrhizobium quebecense sp. nov. (sv. septentrionale) associated with legumes native to Canada possess rearranged symbiosis genes and numerous insertion sequences.</title>
        <authorList>
            <person name="Bromfield E.S.P."/>
            <person name="Cloutier S."/>
        </authorList>
    </citation>
    <scope>NUCLEOTIDE SEQUENCE</scope>
    <source>
        <strain evidence="3">5S5</strain>
    </source>
</reference>
<keyword evidence="1" id="KW-0732">Signal</keyword>
<dbReference type="EMBL" id="CP147711">
    <property type="protein sequence ID" value="WXC81980.1"/>
    <property type="molecule type" value="Genomic_DNA"/>
</dbReference>
<evidence type="ECO:0000313" key="4">
    <source>
        <dbReference type="Proteomes" id="UP001432046"/>
    </source>
</evidence>
<evidence type="ECO:0008006" key="5">
    <source>
        <dbReference type="Google" id="ProtNLM"/>
    </source>
</evidence>
<evidence type="ECO:0000313" key="3">
    <source>
        <dbReference type="EMBL" id="WXC81980.1"/>
    </source>
</evidence>
<keyword evidence="4" id="KW-1185">Reference proteome</keyword>
<proteinExistence type="predicted"/>
<protein>
    <recommendedName>
        <fullName evidence="5">Rap1a immunity protein domain-containing protein</fullName>
    </recommendedName>
</protein>
<evidence type="ECO:0000256" key="1">
    <source>
        <dbReference type="SAM" id="SignalP"/>
    </source>
</evidence>